<feature type="domain" description="Spermatogenesis-associated protein 1 C-terminal" evidence="3">
    <location>
        <begin position="389"/>
        <end position="537"/>
    </location>
</feature>
<reference evidence="5" key="2">
    <citation type="journal article" date="2007" name="PLoS Biol.">
        <title>Survey sequencing and comparative analysis of the elephant shark (Callorhinchus milii) genome.</title>
        <authorList>
            <person name="Venkatesh B."/>
            <person name="Kirkness E.F."/>
            <person name="Loh Y.H."/>
            <person name="Halpern A.L."/>
            <person name="Lee A.P."/>
            <person name="Johnson J."/>
            <person name="Dandona N."/>
            <person name="Viswanathan L.D."/>
            <person name="Tay A."/>
            <person name="Venter J.C."/>
            <person name="Strausberg R.L."/>
            <person name="Brenner S."/>
        </authorList>
    </citation>
    <scope>NUCLEOTIDE SEQUENCE [LARGE SCALE GENOMIC DNA]</scope>
</reference>
<dbReference type="Pfam" id="PF15743">
    <property type="entry name" value="SPATA1_C"/>
    <property type="match status" value="1"/>
</dbReference>
<name>A0A4W3HLH6_CALMI</name>
<dbReference type="GeneID" id="103174700"/>
<organism evidence="4 5">
    <name type="scientific">Callorhinchus milii</name>
    <name type="common">Ghost shark</name>
    <dbReference type="NCBI Taxonomy" id="7868"/>
    <lineage>
        <taxon>Eukaryota</taxon>
        <taxon>Metazoa</taxon>
        <taxon>Chordata</taxon>
        <taxon>Craniata</taxon>
        <taxon>Vertebrata</taxon>
        <taxon>Chondrichthyes</taxon>
        <taxon>Holocephali</taxon>
        <taxon>Chimaeriformes</taxon>
        <taxon>Callorhinchidae</taxon>
        <taxon>Callorhinchus</taxon>
    </lineage>
</organism>
<dbReference type="InterPro" id="IPR031478">
    <property type="entry name" value="SPATA1_C"/>
</dbReference>
<gene>
    <name evidence="4" type="primary">spata1</name>
</gene>
<feature type="coiled-coil region" evidence="1">
    <location>
        <begin position="383"/>
        <end position="410"/>
    </location>
</feature>
<reference evidence="5" key="3">
    <citation type="journal article" date="2014" name="Nature">
        <title>Elephant shark genome provides unique insights into gnathostome evolution.</title>
        <authorList>
            <consortium name="International Elephant Shark Genome Sequencing Consortium"/>
            <person name="Venkatesh B."/>
            <person name="Lee A.P."/>
            <person name="Ravi V."/>
            <person name="Maurya A.K."/>
            <person name="Lian M.M."/>
            <person name="Swann J.B."/>
            <person name="Ohta Y."/>
            <person name="Flajnik M.F."/>
            <person name="Sutoh Y."/>
            <person name="Kasahara M."/>
            <person name="Hoon S."/>
            <person name="Gangu V."/>
            <person name="Roy S.W."/>
            <person name="Irimia M."/>
            <person name="Korzh V."/>
            <person name="Kondrychyn I."/>
            <person name="Lim Z.W."/>
            <person name="Tay B.H."/>
            <person name="Tohari S."/>
            <person name="Kong K.W."/>
            <person name="Ho S."/>
            <person name="Lorente-Galdos B."/>
            <person name="Quilez J."/>
            <person name="Marques-Bonet T."/>
            <person name="Raney B.J."/>
            <person name="Ingham P.W."/>
            <person name="Tay A."/>
            <person name="Hillier L.W."/>
            <person name="Minx P."/>
            <person name="Boehm T."/>
            <person name="Wilson R.K."/>
            <person name="Brenner S."/>
            <person name="Warren W.C."/>
        </authorList>
    </citation>
    <scope>NUCLEOTIDE SEQUENCE [LARGE SCALE GENOMIC DNA]</scope>
</reference>
<keyword evidence="1" id="KW-0175">Coiled coil</keyword>
<reference evidence="5" key="1">
    <citation type="journal article" date="2006" name="Science">
        <title>Ancient noncoding elements conserved in the human genome.</title>
        <authorList>
            <person name="Venkatesh B."/>
            <person name="Kirkness E.F."/>
            <person name="Loh Y.H."/>
            <person name="Halpern A.L."/>
            <person name="Lee A.P."/>
            <person name="Johnson J."/>
            <person name="Dandona N."/>
            <person name="Viswanathan L.D."/>
            <person name="Tay A."/>
            <person name="Venter J.C."/>
            <person name="Strausberg R.L."/>
            <person name="Brenner S."/>
        </authorList>
    </citation>
    <scope>NUCLEOTIDE SEQUENCE [LARGE SCALE GENOMIC DNA]</scope>
</reference>
<accession>A0A4W3HLH6</accession>
<dbReference type="CTD" id="100505741"/>
<dbReference type="RefSeq" id="XP_042191651.1">
    <property type="nucleotide sequence ID" value="XM_042335717.1"/>
</dbReference>
<evidence type="ECO:0000256" key="2">
    <source>
        <dbReference type="SAM" id="MobiDB-lite"/>
    </source>
</evidence>
<reference evidence="4" key="4">
    <citation type="submission" date="2025-08" db="UniProtKB">
        <authorList>
            <consortium name="Ensembl"/>
        </authorList>
    </citation>
    <scope>IDENTIFICATION</scope>
</reference>
<feature type="region of interest" description="Disordered" evidence="2">
    <location>
        <begin position="538"/>
        <end position="560"/>
    </location>
</feature>
<feature type="compositionally biased region" description="Polar residues" evidence="2">
    <location>
        <begin position="174"/>
        <end position="187"/>
    </location>
</feature>
<reference evidence="4" key="5">
    <citation type="submission" date="2025-09" db="UniProtKB">
        <authorList>
            <consortium name="Ensembl"/>
        </authorList>
    </citation>
    <scope>IDENTIFICATION</scope>
</reference>
<evidence type="ECO:0000313" key="4">
    <source>
        <dbReference type="Ensembl" id="ENSCMIP00000017978.1"/>
    </source>
</evidence>
<feature type="region of interest" description="Disordered" evidence="2">
    <location>
        <begin position="235"/>
        <end position="276"/>
    </location>
</feature>
<evidence type="ECO:0000256" key="1">
    <source>
        <dbReference type="SAM" id="Coils"/>
    </source>
</evidence>
<dbReference type="OMA" id="DKMKLTV"/>
<evidence type="ECO:0000259" key="3">
    <source>
        <dbReference type="Pfam" id="PF15743"/>
    </source>
</evidence>
<dbReference type="Ensembl" id="ENSCMIT00000018318.1">
    <property type="protein sequence ID" value="ENSCMIP00000017978.1"/>
    <property type="gene ID" value="ENSCMIG00000008509.1"/>
</dbReference>
<sequence>MKSTARDRPGTAGVLELHVFHVPEELWNAKLNTVSIRAIGKFISAGFIRVFPDLSLQALRQELGDFLGDVSVNDKFVYLKCVGRGLAVVKAKQELELKVKSFAPPYAPQPELYLLIGVDEDTRIESTHTLTPDSTHTLTPDRQRFAGEYFGPHQRLGKANPEENETSRKCKPKSFSQNVHNTRSPDFSSIYVPHEGLRSTNPDENDVSRDFKNNNFSQEVHNSSRVDLNNPFTWEEKEPYKNEPRSTPIKNKIHENKIAESSELQEDHRLPGKKETAPMADVKSVVNSVSKENRIQSNSTWDSGVPESLDDRDLDYLENERKKSQRLNLEQETSNVGKIVGQMQGDDTEVQYAPVRKIYSMPSLPHQLVLTTQSQQIQSFPTDDQLIAQIKAMRQERKHLEKSRGELVKRARGLLSQNQLRRNQARDSWKKKYFECKKATAPLEEMSNTLRHELETHYLKLLRQLEARDARKQPRNVTNASSSKNKFIIQIATLKHEIDQLYRKVENAKMKLMTEIKLRNQAATELRALRAELVQKKAQSSQTRLHGGSVPQSLNRLAIK</sequence>
<protein>
    <recommendedName>
        <fullName evidence="3">Spermatogenesis-associated protein 1 C-terminal domain-containing protein</fullName>
    </recommendedName>
</protein>
<evidence type="ECO:0000313" key="5">
    <source>
        <dbReference type="Proteomes" id="UP000314986"/>
    </source>
</evidence>
<dbReference type="OrthoDB" id="9901850at2759"/>
<dbReference type="GeneTree" id="ENSGT00390000003298"/>
<feature type="compositionally biased region" description="Basic and acidic residues" evidence="2">
    <location>
        <begin position="235"/>
        <end position="244"/>
    </location>
</feature>
<keyword evidence="5" id="KW-1185">Reference proteome</keyword>
<dbReference type="InParanoid" id="A0A4W3HLH6"/>
<dbReference type="PANTHER" id="PTHR14421">
    <property type="entry name" value="SPERMATOGENESIS-ASSOCIATED PROTEIN 1"/>
    <property type="match status" value="1"/>
</dbReference>
<dbReference type="InterPro" id="IPR039062">
    <property type="entry name" value="SPAT1"/>
</dbReference>
<dbReference type="Proteomes" id="UP000314986">
    <property type="component" value="Unassembled WGS sequence"/>
</dbReference>
<feature type="compositionally biased region" description="Basic and acidic residues" evidence="2">
    <location>
        <begin position="252"/>
        <end position="276"/>
    </location>
</feature>
<proteinExistence type="predicted"/>
<dbReference type="AlphaFoldDB" id="A0A4W3HLH6"/>
<feature type="region of interest" description="Disordered" evidence="2">
    <location>
        <begin position="152"/>
        <end position="206"/>
    </location>
</feature>
<dbReference type="PANTHER" id="PTHR14421:SF3">
    <property type="entry name" value="SPERMATOGENESIS-ASSOCIATED PROTEIN 1"/>
    <property type="match status" value="1"/>
</dbReference>